<dbReference type="RefSeq" id="WP_252954377.1">
    <property type="nucleotide sequence ID" value="NZ_JAFIRR010000103.1"/>
</dbReference>
<dbReference type="SUPFAM" id="SSF53448">
    <property type="entry name" value="Nucleotide-diphospho-sugar transferases"/>
    <property type="match status" value="1"/>
</dbReference>
<feature type="domain" description="Glycosyltransferase 2-like" evidence="1">
    <location>
        <begin position="7"/>
        <end position="135"/>
    </location>
</feature>
<dbReference type="Proteomes" id="UP001523392">
    <property type="component" value="Unassembled WGS sequence"/>
</dbReference>
<name>A0ABT1D736_9PROT</name>
<dbReference type="InterPro" id="IPR001173">
    <property type="entry name" value="Glyco_trans_2-like"/>
</dbReference>
<proteinExistence type="predicted"/>
<dbReference type="Pfam" id="PF00535">
    <property type="entry name" value="Glycos_transf_2"/>
    <property type="match status" value="1"/>
</dbReference>
<reference evidence="2 3" key="1">
    <citation type="submission" date="2021-12" db="EMBL/GenBank/DDBJ databases">
        <title>Siccirubricoccus leaddurans sp. nov., a high concentration Zn2+ tolerance bacterium.</title>
        <authorList>
            <person name="Cao Y."/>
        </authorList>
    </citation>
    <scope>NUCLEOTIDE SEQUENCE [LARGE SCALE GENOMIC DNA]</scope>
    <source>
        <strain evidence="2 3">KC 17139</strain>
    </source>
</reference>
<dbReference type="InterPro" id="IPR029044">
    <property type="entry name" value="Nucleotide-diphossugar_trans"/>
</dbReference>
<gene>
    <name evidence="2" type="ORF">JYK14_16460</name>
</gene>
<dbReference type="EMBL" id="JAFIRR010000103">
    <property type="protein sequence ID" value="MCO6417741.1"/>
    <property type="molecule type" value="Genomic_DNA"/>
</dbReference>
<evidence type="ECO:0000313" key="2">
    <source>
        <dbReference type="EMBL" id="MCO6417741.1"/>
    </source>
</evidence>
<dbReference type="GO" id="GO:0016757">
    <property type="term" value="F:glycosyltransferase activity"/>
    <property type="evidence" value="ECO:0007669"/>
    <property type="project" value="UniProtKB-KW"/>
</dbReference>
<dbReference type="Gene3D" id="3.90.550.10">
    <property type="entry name" value="Spore Coat Polysaccharide Biosynthesis Protein SpsA, Chain A"/>
    <property type="match status" value="1"/>
</dbReference>
<keyword evidence="3" id="KW-1185">Reference proteome</keyword>
<comment type="caution">
    <text evidence="2">The sequence shown here is derived from an EMBL/GenBank/DDBJ whole genome shotgun (WGS) entry which is preliminary data.</text>
</comment>
<evidence type="ECO:0000313" key="3">
    <source>
        <dbReference type="Proteomes" id="UP001523392"/>
    </source>
</evidence>
<keyword evidence="2" id="KW-0808">Transferase</keyword>
<dbReference type="EC" id="2.4.-.-" evidence="2"/>
<organism evidence="2 3">
    <name type="scientific">Siccirubricoccus soli</name>
    <dbReference type="NCBI Taxonomy" id="2899147"/>
    <lineage>
        <taxon>Bacteria</taxon>
        <taxon>Pseudomonadati</taxon>
        <taxon>Pseudomonadota</taxon>
        <taxon>Alphaproteobacteria</taxon>
        <taxon>Acetobacterales</taxon>
        <taxon>Roseomonadaceae</taxon>
        <taxon>Siccirubricoccus</taxon>
    </lineage>
</organism>
<keyword evidence="2" id="KW-0328">Glycosyltransferase</keyword>
<accession>A0ABT1D736</accession>
<sequence length="303" mass="34168">MAGPIVSIAVFAYNEEAGIAACLDAIGACAAEARLRIYVLINGCRDRTEEVVRAYRPAGFELVPVVIQRGDKANAWNHYTHEVAPEDAAIHVFTDADVMIAPGSIAGFLAAFAAAPEADACAGLPVSGRTRAAFRANLVREKFVAGNLYALRDRCVMAFRRRGLRLPFGMFGEDGLVGTLIKWNLDTRGERDDRRIIACEAAGFSYPSLSPFRPGDWRIYHNRMMRYAVRRQQANMLYPLLWEEGAAAMPAHVLDLYRARHRHMRLRWNGLNTWFDWRACRRIRRDILADDSVRQAERAHLYS</sequence>
<protein>
    <submittedName>
        <fullName evidence="2">Glycosyltransferase</fullName>
        <ecNumber evidence="2">2.4.-.-</ecNumber>
    </submittedName>
</protein>
<evidence type="ECO:0000259" key="1">
    <source>
        <dbReference type="Pfam" id="PF00535"/>
    </source>
</evidence>